<feature type="domain" description="GH18" evidence="7">
    <location>
        <begin position="21"/>
        <end position="398"/>
    </location>
</feature>
<reference evidence="8 9" key="1">
    <citation type="submission" date="2022-05" db="EMBL/GenBank/DDBJ databases">
        <authorList>
            <consortium name="Genoscope - CEA"/>
            <person name="William W."/>
        </authorList>
    </citation>
    <scope>NUCLEOTIDE SEQUENCE [LARGE SCALE GENOMIC DNA]</scope>
</reference>
<dbReference type="InterPro" id="IPR029070">
    <property type="entry name" value="Chitinase_insertion_sf"/>
</dbReference>
<dbReference type="PROSITE" id="PS51910">
    <property type="entry name" value="GH18_2"/>
    <property type="match status" value="1"/>
</dbReference>
<dbReference type="InterPro" id="IPR017853">
    <property type="entry name" value="GH"/>
</dbReference>
<dbReference type="InterPro" id="IPR001579">
    <property type="entry name" value="Glyco_hydro_18_chit_AS"/>
</dbReference>
<dbReference type="InterPro" id="IPR011583">
    <property type="entry name" value="Chitinase_II/V-like_cat"/>
</dbReference>
<comment type="similarity">
    <text evidence="4">Belongs to the glycosyl hydrolase 18 family.</text>
</comment>
<evidence type="ECO:0000256" key="6">
    <source>
        <dbReference type="SAM" id="SignalP"/>
    </source>
</evidence>
<evidence type="ECO:0000256" key="1">
    <source>
        <dbReference type="ARBA" id="ARBA00022801"/>
    </source>
</evidence>
<dbReference type="SUPFAM" id="SSF51445">
    <property type="entry name" value="(Trans)glycosidases"/>
    <property type="match status" value="1"/>
</dbReference>
<evidence type="ECO:0000256" key="5">
    <source>
        <dbReference type="SAM" id="MobiDB-lite"/>
    </source>
</evidence>
<dbReference type="InterPro" id="IPR001223">
    <property type="entry name" value="Glyco_hydro18_cat"/>
</dbReference>
<evidence type="ECO:0000259" key="7">
    <source>
        <dbReference type="PROSITE" id="PS51910"/>
    </source>
</evidence>
<feature type="chain" id="PRO_5045516857" description="GH18 domain-containing protein" evidence="6">
    <location>
        <begin position="20"/>
        <end position="500"/>
    </location>
</feature>
<dbReference type="Gene3D" id="3.10.50.10">
    <property type="match status" value="1"/>
</dbReference>
<gene>
    <name evidence="8" type="ORF">PLOB_00008821</name>
</gene>
<proteinExistence type="inferred from homology"/>
<accession>A0ABN8QN64</accession>
<dbReference type="SUPFAM" id="SSF54556">
    <property type="entry name" value="Chitinase insertion domain"/>
    <property type="match status" value="1"/>
</dbReference>
<dbReference type="PANTHER" id="PTHR11177">
    <property type="entry name" value="CHITINASE"/>
    <property type="match status" value="1"/>
</dbReference>
<evidence type="ECO:0000256" key="4">
    <source>
        <dbReference type="RuleBase" id="RU004453"/>
    </source>
</evidence>
<feature type="signal peptide" evidence="6">
    <location>
        <begin position="1"/>
        <end position="19"/>
    </location>
</feature>
<dbReference type="CDD" id="cd02872">
    <property type="entry name" value="GH18_chitolectin_chitotriosidase"/>
    <property type="match status" value="1"/>
</dbReference>
<dbReference type="PROSITE" id="PS01095">
    <property type="entry name" value="GH18_1"/>
    <property type="match status" value="1"/>
</dbReference>
<dbReference type="SMART" id="SM00636">
    <property type="entry name" value="Glyco_18"/>
    <property type="match status" value="1"/>
</dbReference>
<sequence>MKALLFLFSLGYVLPFAVPEYVRGCYYTNWSQYRPKGGTFWPEDIDPFLCTHVLFSFAQVSRTTHTLEIYEENDHDLYAKINALKKINPKLKTQIAVGGWTHEEKDSPFSKMVATKEKRAIFIKSSINTLRNFGFDGLDLDWEYPGMRGGSPKSDKGRFTLLCRELRAAFEAEAKASGKERLLLTAAVAGGLWTIKGAYDIHDIAEPLDWINLMTYDLHGTWEYKTGHHTAMGPDGDKLTLPFAVWYWMNNRDTWEKPGIRKGMPANKIVLGLATYGRAFGLASPSTNGIDAARDYQYTPKGKYTDAEGFLAYYEICNRGLTVVENNKAEAPYGYKEKDWVGFDTPQSLIYKIDNVVKKNSLRGVMFWAIDLDDFNGTHCGQGKYPLMNAVKKYLTTGVQPTFPPAPVTTKAPLSTPGSTTSKPSPPPVSTQEPTSSPPCSTQAPPTPPVNTQAPTPVPTSPGGGGCKAIGAWAGNANMDAWCVANCAVGNCPTSTCSCS</sequence>
<organism evidence="8 9">
    <name type="scientific">Porites lobata</name>
    <dbReference type="NCBI Taxonomy" id="104759"/>
    <lineage>
        <taxon>Eukaryota</taxon>
        <taxon>Metazoa</taxon>
        <taxon>Cnidaria</taxon>
        <taxon>Anthozoa</taxon>
        <taxon>Hexacorallia</taxon>
        <taxon>Scleractinia</taxon>
        <taxon>Fungiina</taxon>
        <taxon>Poritidae</taxon>
        <taxon>Porites</taxon>
    </lineage>
</organism>
<keyword evidence="1 3" id="KW-0378">Hydrolase</keyword>
<feature type="compositionally biased region" description="Low complexity" evidence="5">
    <location>
        <begin position="430"/>
        <end position="444"/>
    </location>
</feature>
<dbReference type="InterPro" id="IPR050314">
    <property type="entry name" value="Glycosyl_Hydrlase_18"/>
</dbReference>
<evidence type="ECO:0000256" key="3">
    <source>
        <dbReference type="RuleBase" id="RU000489"/>
    </source>
</evidence>
<feature type="compositionally biased region" description="Low complexity" evidence="5">
    <location>
        <begin position="413"/>
        <end position="423"/>
    </location>
</feature>
<dbReference type="Proteomes" id="UP001159405">
    <property type="component" value="Unassembled WGS sequence"/>
</dbReference>
<evidence type="ECO:0000256" key="2">
    <source>
        <dbReference type="ARBA" id="ARBA00023295"/>
    </source>
</evidence>
<keyword evidence="2 3" id="KW-0326">Glycosidase</keyword>
<dbReference type="PANTHER" id="PTHR11177:SF317">
    <property type="entry name" value="CHITINASE 12-RELATED"/>
    <property type="match status" value="1"/>
</dbReference>
<dbReference type="Pfam" id="PF00704">
    <property type="entry name" value="Glyco_hydro_18"/>
    <property type="match status" value="1"/>
</dbReference>
<keyword evidence="9" id="KW-1185">Reference proteome</keyword>
<feature type="region of interest" description="Disordered" evidence="5">
    <location>
        <begin position="405"/>
        <end position="463"/>
    </location>
</feature>
<evidence type="ECO:0000313" key="8">
    <source>
        <dbReference type="EMBL" id="CAH3167672.1"/>
    </source>
</evidence>
<dbReference type="EMBL" id="CALNXK010000141">
    <property type="protein sequence ID" value="CAH3167672.1"/>
    <property type="molecule type" value="Genomic_DNA"/>
</dbReference>
<name>A0ABN8QN64_9CNID</name>
<comment type="caution">
    <text evidence="8">The sequence shown here is derived from an EMBL/GenBank/DDBJ whole genome shotgun (WGS) entry which is preliminary data.</text>
</comment>
<keyword evidence="6" id="KW-0732">Signal</keyword>
<evidence type="ECO:0000313" key="9">
    <source>
        <dbReference type="Proteomes" id="UP001159405"/>
    </source>
</evidence>
<protein>
    <recommendedName>
        <fullName evidence="7">GH18 domain-containing protein</fullName>
    </recommendedName>
</protein>
<dbReference type="Gene3D" id="3.20.20.80">
    <property type="entry name" value="Glycosidases"/>
    <property type="match status" value="1"/>
</dbReference>